<keyword evidence="3" id="KW-1185">Reference proteome</keyword>
<keyword evidence="1" id="KW-0472">Membrane</keyword>
<protein>
    <submittedName>
        <fullName evidence="2">Uncharacterized protein</fullName>
    </submittedName>
</protein>
<dbReference type="AlphaFoldDB" id="A0A402B1R4"/>
<organism evidence="2 3">
    <name type="scientific">Dictyobacter alpinus</name>
    <dbReference type="NCBI Taxonomy" id="2014873"/>
    <lineage>
        <taxon>Bacteria</taxon>
        <taxon>Bacillati</taxon>
        <taxon>Chloroflexota</taxon>
        <taxon>Ktedonobacteria</taxon>
        <taxon>Ktedonobacterales</taxon>
        <taxon>Dictyobacteraceae</taxon>
        <taxon>Dictyobacter</taxon>
    </lineage>
</organism>
<keyword evidence="1" id="KW-0812">Transmembrane</keyword>
<evidence type="ECO:0000256" key="1">
    <source>
        <dbReference type="SAM" id="Phobius"/>
    </source>
</evidence>
<evidence type="ECO:0000313" key="3">
    <source>
        <dbReference type="Proteomes" id="UP000287171"/>
    </source>
</evidence>
<dbReference type="EMBL" id="BIFT01000001">
    <property type="protein sequence ID" value="GCE25283.1"/>
    <property type="molecule type" value="Genomic_DNA"/>
</dbReference>
<comment type="caution">
    <text evidence="2">The sequence shown here is derived from an EMBL/GenBank/DDBJ whole genome shotgun (WGS) entry which is preliminary data.</text>
</comment>
<gene>
    <name evidence="2" type="ORF">KDA_07670</name>
</gene>
<name>A0A402B1R4_9CHLR</name>
<evidence type="ECO:0000313" key="2">
    <source>
        <dbReference type="EMBL" id="GCE25283.1"/>
    </source>
</evidence>
<keyword evidence="1" id="KW-1133">Transmembrane helix</keyword>
<dbReference type="Proteomes" id="UP000287171">
    <property type="component" value="Unassembled WGS sequence"/>
</dbReference>
<feature type="transmembrane region" description="Helical" evidence="1">
    <location>
        <begin position="25"/>
        <end position="51"/>
    </location>
</feature>
<dbReference type="RefSeq" id="WP_126625880.1">
    <property type="nucleotide sequence ID" value="NZ_BIFT01000001.1"/>
</dbReference>
<reference evidence="3" key="1">
    <citation type="submission" date="2018-12" db="EMBL/GenBank/DDBJ databases">
        <title>Tengunoibacter tsumagoiensis gen. nov., sp. nov., Dictyobacter kobayashii sp. nov., D. alpinus sp. nov., and D. joshuensis sp. nov. and description of Dictyobacteraceae fam. nov. within the order Ktedonobacterales isolated from Tengu-no-mugimeshi.</title>
        <authorList>
            <person name="Wang C.M."/>
            <person name="Zheng Y."/>
            <person name="Sakai Y."/>
            <person name="Toyoda A."/>
            <person name="Minakuchi Y."/>
            <person name="Abe K."/>
            <person name="Yokota A."/>
            <person name="Yabe S."/>
        </authorList>
    </citation>
    <scope>NUCLEOTIDE SEQUENCE [LARGE SCALE GENOMIC DNA]</scope>
    <source>
        <strain evidence="3">Uno16</strain>
    </source>
</reference>
<accession>A0A402B1R4</accession>
<sequence length="64" mass="6963">MSVLLMVAATRMESAANANNMRVLLLVLLILAICLILAGAIIALWTLYTYIRTRSASSDRLPGE</sequence>
<proteinExistence type="predicted"/>